<dbReference type="AlphaFoldDB" id="F8D6M0"/>
<organism evidence="2 3">
    <name type="scientific">Halopiger xanaduensis (strain DSM 18323 / JCM 14033 / SH-6)</name>
    <dbReference type="NCBI Taxonomy" id="797210"/>
    <lineage>
        <taxon>Archaea</taxon>
        <taxon>Methanobacteriati</taxon>
        <taxon>Methanobacteriota</taxon>
        <taxon>Stenosarchaea group</taxon>
        <taxon>Halobacteria</taxon>
        <taxon>Halobacteriales</taxon>
        <taxon>Natrialbaceae</taxon>
        <taxon>Halopiger</taxon>
    </lineage>
</organism>
<dbReference type="HOGENOM" id="CLU_2629664_0_0_2"/>
<dbReference type="KEGG" id="hxa:Halxa_3147"/>
<reference evidence="2 3" key="1">
    <citation type="journal article" date="2012" name="Stand. Genomic Sci.">
        <title>Complete genome sequence of Halopiger xanaduensis type strain (SH-6(T)).</title>
        <authorList>
            <person name="Anderson I."/>
            <person name="Tindall B.J."/>
            <person name="Rohde M."/>
            <person name="Lucas S."/>
            <person name="Han J."/>
            <person name="Lapidus A."/>
            <person name="Cheng J.F."/>
            <person name="Goodwin L."/>
            <person name="Pitluck S."/>
            <person name="Peters L."/>
            <person name="Pati A."/>
            <person name="Mikhailova N."/>
            <person name="Pagani I."/>
            <person name="Teshima H."/>
            <person name="Han C."/>
            <person name="Tapia R."/>
            <person name="Land M."/>
            <person name="Woyke T."/>
            <person name="Klenk H.P."/>
            <person name="Kyrpides N."/>
            <person name="Ivanova N."/>
        </authorList>
    </citation>
    <scope>NUCLEOTIDE SEQUENCE [LARGE SCALE GENOMIC DNA]</scope>
    <source>
        <strain evidence="3">DSM 18323 / JCM 14033 / SH-6</strain>
    </source>
</reference>
<evidence type="ECO:0000313" key="2">
    <source>
        <dbReference type="EMBL" id="AEH37760.1"/>
    </source>
</evidence>
<feature type="region of interest" description="Disordered" evidence="1">
    <location>
        <begin position="49"/>
        <end position="77"/>
    </location>
</feature>
<gene>
    <name evidence="2" type="ordered locus">Halxa_3147</name>
</gene>
<proteinExistence type="predicted"/>
<evidence type="ECO:0000313" key="3">
    <source>
        <dbReference type="Proteomes" id="UP000006794"/>
    </source>
</evidence>
<name>F8D6M0_HALXS</name>
<protein>
    <submittedName>
        <fullName evidence="2">Uncharacterized protein</fullName>
    </submittedName>
</protein>
<dbReference type="Proteomes" id="UP000006794">
    <property type="component" value="Chromosome"/>
</dbReference>
<dbReference type="STRING" id="797210.Halxa_3147"/>
<evidence type="ECO:0000256" key="1">
    <source>
        <dbReference type="SAM" id="MobiDB-lite"/>
    </source>
</evidence>
<sequence length="77" mass="8077">MQPTRRELFGLVTTATVTTLPVAEVGAQTESGDRYGDGVYGAGLYSTSATNENSGPSEAFREAGEAGRFASDGTERR</sequence>
<keyword evidence="3" id="KW-1185">Reference proteome</keyword>
<dbReference type="EMBL" id="CP002839">
    <property type="protein sequence ID" value="AEH37760.1"/>
    <property type="molecule type" value="Genomic_DNA"/>
</dbReference>
<accession>F8D6M0</accession>